<accession>A0A2W1BTK0</accession>
<proteinExistence type="predicted"/>
<name>A0A2W1BTK0_HELAM</name>
<dbReference type="EMBL" id="KZ149975">
    <property type="protein sequence ID" value="PZC75956.1"/>
    <property type="molecule type" value="Genomic_DNA"/>
</dbReference>
<evidence type="ECO:0000313" key="1">
    <source>
        <dbReference type="EMBL" id="PZC75956.1"/>
    </source>
</evidence>
<evidence type="ECO:0000313" key="2">
    <source>
        <dbReference type="Proteomes" id="UP000249218"/>
    </source>
</evidence>
<dbReference type="Proteomes" id="UP000249218">
    <property type="component" value="Unassembled WGS sequence"/>
</dbReference>
<organism evidence="1 2">
    <name type="scientific">Helicoverpa armigera</name>
    <name type="common">Cotton bollworm</name>
    <name type="synonym">Heliothis armigera</name>
    <dbReference type="NCBI Taxonomy" id="29058"/>
    <lineage>
        <taxon>Eukaryota</taxon>
        <taxon>Metazoa</taxon>
        <taxon>Ecdysozoa</taxon>
        <taxon>Arthropoda</taxon>
        <taxon>Hexapoda</taxon>
        <taxon>Insecta</taxon>
        <taxon>Pterygota</taxon>
        <taxon>Neoptera</taxon>
        <taxon>Endopterygota</taxon>
        <taxon>Lepidoptera</taxon>
        <taxon>Glossata</taxon>
        <taxon>Ditrysia</taxon>
        <taxon>Noctuoidea</taxon>
        <taxon>Noctuidae</taxon>
        <taxon>Heliothinae</taxon>
        <taxon>Helicoverpa</taxon>
    </lineage>
</organism>
<sequence>MDVVIGRHATDRQGGLVVSNEMCQELFHGRLAATRDDAARVASFLRKENCRGRFCVYKLPQKLTPNYGCNHCCVMCYSERDERNTSTTNEMSSVLYTVNNVQV</sequence>
<protein>
    <submittedName>
        <fullName evidence="1">Uncharacterized protein</fullName>
    </submittedName>
</protein>
<dbReference type="AlphaFoldDB" id="A0A2W1BTK0"/>
<gene>
    <name evidence="1" type="primary">HaOG205297</name>
    <name evidence="1" type="ORF">B5X24_HaOG205297</name>
</gene>
<keyword evidence="2" id="KW-1185">Reference proteome</keyword>
<reference evidence="1 2" key="1">
    <citation type="journal article" date="2017" name="BMC Biol.">
        <title>Genomic innovations, transcriptional plasticity and gene loss underlying the evolution and divergence of two highly polyphagous and invasive Helicoverpa pest species.</title>
        <authorList>
            <person name="Pearce S.L."/>
            <person name="Clarke D.F."/>
            <person name="East P.D."/>
            <person name="Elfekih S."/>
            <person name="Gordon K.H."/>
            <person name="Jermiin L.S."/>
            <person name="McGaughran A."/>
            <person name="Oakeshott J.G."/>
            <person name="Papanikolaou A."/>
            <person name="Perera O.P."/>
            <person name="Rane R.V."/>
            <person name="Richards S."/>
            <person name="Tay W.T."/>
            <person name="Walsh T.K."/>
            <person name="Anderson A."/>
            <person name="Anderson C.J."/>
            <person name="Asgari S."/>
            <person name="Board P.G."/>
            <person name="Bretschneider A."/>
            <person name="Campbell P.M."/>
            <person name="Chertemps T."/>
            <person name="Christeller J.T."/>
            <person name="Coppin C.W."/>
            <person name="Downes S.J."/>
            <person name="Duan G."/>
            <person name="Farnsworth C.A."/>
            <person name="Good R.T."/>
            <person name="Han L.B."/>
            <person name="Han Y.C."/>
            <person name="Hatje K."/>
            <person name="Horne I."/>
            <person name="Huang Y.P."/>
            <person name="Hughes D.S."/>
            <person name="Jacquin-Joly E."/>
            <person name="James W."/>
            <person name="Jhangiani S."/>
            <person name="Kollmar M."/>
            <person name="Kuwar S.S."/>
            <person name="Li S."/>
            <person name="Liu N.Y."/>
            <person name="Maibeche M.T."/>
            <person name="Miller J.R."/>
            <person name="Montagne N."/>
            <person name="Perry T."/>
            <person name="Qu J."/>
            <person name="Song S.V."/>
            <person name="Sutton G.G."/>
            <person name="Vogel H."/>
            <person name="Walenz B.P."/>
            <person name="Xu W."/>
            <person name="Zhang H.J."/>
            <person name="Zou Z."/>
            <person name="Batterham P."/>
            <person name="Edwards O.R."/>
            <person name="Feyereisen R."/>
            <person name="Gibbs R.A."/>
            <person name="Heckel D.G."/>
            <person name="McGrath A."/>
            <person name="Robin C."/>
            <person name="Scherer S.E."/>
            <person name="Worley K.C."/>
            <person name="Wu Y.D."/>
        </authorList>
    </citation>
    <scope>NUCLEOTIDE SEQUENCE [LARGE SCALE GENOMIC DNA]</scope>
    <source>
        <strain evidence="1">Harm_GR_Male_#8</strain>
        <tissue evidence="1">Whole organism</tissue>
    </source>
</reference>